<evidence type="ECO:0000313" key="3">
    <source>
        <dbReference type="Proteomes" id="UP000823749"/>
    </source>
</evidence>
<evidence type="ECO:0000256" key="1">
    <source>
        <dbReference type="SAM" id="MobiDB-lite"/>
    </source>
</evidence>
<keyword evidence="3" id="KW-1185">Reference proteome</keyword>
<name>A0AAV6HQT3_9ERIC</name>
<dbReference type="AlphaFoldDB" id="A0AAV6HQT3"/>
<sequence>MTTRSTESGSDSGYSSRSHDSDDDNVESDDNDSGYSRSHDSDHIGRLSDNDSTPVHGMDLAVACPMNPLRNGVAER</sequence>
<gene>
    <name evidence="2" type="ORF">RHGRI_037163</name>
</gene>
<reference evidence="2 3" key="1">
    <citation type="submission" date="2020-08" db="EMBL/GenBank/DDBJ databases">
        <title>Plant Genome Project.</title>
        <authorList>
            <person name="Zhang R.-G."/>
        </authorList>
    </citation>
    <scope>NUCLEOTIDE SEQUENCE [LARGE SCALE GENOMIC DNA]</scope>
    <source>
        <strain evidence="2">WSP0</strain>
        <tissue evidence="2">Leaf</tissue>
    </source>
</reference>
<proteinExistence type="predicted"/>
<protein>
    <submittedName>
        <fullName evidence="2">Uncharacterized protein</fullName>
    </submittedName>
</protein>
<comment type="caution">
    <text evidence="2">The sequence shown here is derived from an EMBL/GenBank/DDBJ whole genome shotgun (WGS) entry which is preliminary data.</text>
</comment>
<feature type="compositionally biased region" description="Acidic residues" evidence="1">
    <location>
        <begin position="21"/>
        <end position="32"/>
    </location>
</feature>
<dbReference type="EMBL" id="JACTNZ010000013">
    <property type="protein sequence ID" value="KAG5516353.1"/>
    <property type="molecule type" value="Genomic_DNA"/>
</dbReference>
<dbReference type="Proteomes" id="UP000823749">
    <property type="component" value="Chromosome 13"/>
</dbReference>
<feature type="compositionally biased region" description="Low complexity" evidence="1">
    <location>
        <begin position="1"/>
        <end position="16"/>
    </location>
</feature>
<accession>A0AAV6HQT3</accession>
<feature type="compositionally biased region" description="Basic and acidic residues" evidence="1">
    <location>
        <begin position="37"/>
        <end position="49"/>
    </location>
</feature>
<feature type="region of interest" description="Disordered" evidence="1">
    <location>
        <begin position="1"/>
        <end position="59"/>
    </location>
</feature>
<evidence type="ECO:0000313" key="2">
    <source>
        <dbReference type="EMBL" id="KAG5516353.1"/>
    </source>
</evidence>
<organism evidence="2 3">
    <name type="scientific">Rhododendron griersonianum</name>
    <dbReference type="NCBI Taxonomy" id="479676"/>
    <lineage>
        <taxon>Eukaryota</taxon>
        <taxon>Viridiplantae</taxon>
        <taxon>Streptophyta</taxon>
        <taxon>Embryophyta</taxon>
        <taxon>Tracheophyta</taxon>
        <taxon>Spermatophyta</taxon>
        <taxon>Magnoliopsida</taxon>
        <taxon>eudicotyledons</taxon>
        <taxon>Gunneridae</taxon>
        <taxon>Pentapetalae</taxon>
        <taxon>asterids</taxon>
        <taxon>Ericales</taxon>
        <taxon>Ericaceae</taxon>
        <taxon>Ericoideae</taxon>
        <taxon>Rhodoreae</taxon>
        <taxon>Rhododendron</taxon>
    </lineage>
</organism>